<name>A0A3P8V9I8_CYNSE</name>
<dbReference type="GeneTree" id="ENSGT00730000113054"/>
<reference evidence="2 3" key="1">
    <citation type="journal article" date="2014" name="Nat. Genet.">
        <title>Whole-genome sequence of a flatfish provides insights into ZW sex chromosome evolution and adaptation to a benthic lifestyle.</title>
        <authorList>
            <person name="Chen S."/>
            <person name="Zhang G."/>
            <person name="Shao C."/>
            <person name="Huang Q."/>
            <person name="Liu G."/>
            <person name="Zhang P."/>
            <person name="Song W."/>
            <person name="An N."/>
            <person name="Chalopin D."/>
            <person name="Volff J.N."/>
            <person name="Hong Y."/>
            <person name="Li Q."/>
            <person name="Sha Z."/>
            <person name="Zhou H."/>
            <person name="Xie M."/>
            <person name="Yu Q."/>
            <person name="Liu Y."/>
            <person name="Xiang H."/>
            <person name="Wang N."/>
            <person name="Wu K."/>
            <person name="Yang C."/>
            <person name="Zhou Q."/>
            <person name="Liao X."/>
            <person name="Yang L."/>
            <person name="Hu Q."/>
            <person name="Zhang J."/>
            <person name="Meng L."/>
            <person name="Jin L."/>
            <person name="Tian Y."/>
            <person name="Lian J."/>
            <person name="Yang J."/>
            <person name="Miao G."/>
            <person name="Liu S."/>
            <person name="Liang Z."/>
            <person name="Yan F."/>
            <person name="Li Y."/>
            <person name="Sun B."/>
            <person name="Zhang H."/>
            <person name="Zhang J."/>
            <person name="Zhu Y."/>
            <person name="Du M."/>
            <person name="Zhao Y."/>
            <person name="Schartl M."/>
            <person name="Tang Q."/>
            <person name="Wang J."/>
        </authorList>
    </citation>
    <scope>NUCLEOTIDE SEQUENCE</scope>
</reference>
<dbReference type="Ensembl" id="ENSCSET00000012136.1">
    <property type="protein sequence ID" value="ENSCSEP00000011993.1"/>
    <property type="gene ID" value="ENSCSEG00000007738.1"/>
</dbReference>
<dbReference type="STRING" id="244447.ENSCSEP00000011993"/>
<protein>
    <submittedName>
        <fullName evidence="2">Uncharacterized protein</fullName>
    </submittedName>
</protein>
<accession>A0A3P8V9I8</accession>
<evidence type="ECO:0000313" key="2">
    <source>
        <dbReference type="Ensembl" id="ENSCSEP00000011993.1"/>
    </source>
</evidence>
<sequence>MSADGAAGTPSGDTLGFIHRENTHGRGKVHFTPFLRGPSATGYTANQRPAVYYTPHLDHTDNPQLGLLLSDSFTSQTKRHYQSHVSSDRSNPLPNLFNNRRDGGFHQLKTHQRTVSSSDETEYQQFFVPHHLTSKASVKHVSIGPKVPTGFTEGADLHFITFQDKKSSLVKTDFVFFYATARSKVKPNRSVVLKLFLLCTT</sequence>
<keyword evidence="3" id="KW-1185">Reference proteome</keyword>
<dbReference type="PANTHER" id="PTHR34349">
    <property type="entry name" value="PROTEIN PHOSPHATASE 1 REGULATORY SUBUNIT 32"/>
    <property type="match status" value="1"/>
</dbReference>
<proteinExistence type="predicted"/>
<evidence type="ECO:0000313" key="3">
    <source>
        <dbReference type="Proteomes" id="UP000265120"/>
    </source>
</evidence>
<dbReference type="Proteomes" id="UP000265120">
    <property type="component" value="Chromosome 6"/>
</dbReference>
<dbReference type="AlphaFoldDB" id="A0A3P8V9I8"/>
<evidence type="ECO:0000256" key="1">
    <source>
        <dbReference type="SAM" id="MobiDB-lite"/>
    </source>
</evidence>
<dbReference type="InterPro" id="IPR031410">
    <property type="entry name" value="SAXO4"/>
</dbReference>
<dbReference type="InParanoid" id="A0A3P8V9I8"/>
<feature type="region of interest" description="Disordered" evidence="1">
    <location>
        <begin position="79"/>
        <end position="103"/>
    </location>
</feature>
<reference evidence="2" key="3">
    <citation type="submission" date="2025-09" db="UniProtKB">
        <authorList>
            <consortium name="Ensembl"/>
        </authorList>
    </citation>
    <scope>IDENTIFICATION</scope>
</reference>
<dbReference type="PANTHER" id="PTHR34349:SF1">
    <property type="entry name" value="PROTEIN PHOSPHATASE 1 REGULATORY SUBUNIT 32"/>
    <property type="match status" value="1"/>
</dbReference>
<feature type="compositionally biased region" description="Polar residues" evidence="1">
    <location>
        <begin position="83"/>
        <end position="98"/>
    </location>
</feature>
<dbReference type="Pfam" id="PF15691">
    <property type="entry name" value="PPP1R32"/>
    <property type="match status" value="1"/>
</dbReference>
<dbReference type="GO" id="GO:0019902">
    <property type="term" value="F:phosphatase binding"/>
    <property type="evidence" value="ECO:0007669"/>
    <property type="project" value="TreeGrafter"/>
</dbReference>
<reference evidence="2" key="2">
    <citation type="submission" date="2025-08" db="UniProtKB">
        <authorList>
            <consortium name="Ensembl"/>
        </authorList>
    </citation>
    <scope>IDENTIFICATION</scope>
</reference>
<organism evidence="2 3">
    <name type="scientific">Cynoglossus semilaevis</name>
    <name type="common">Tongue sole</name>
    <dbReference type="NCBI Taxonomy" id="244447"/>
    <lineage>
        <taxon>Eukaryota</taxon>
        <taxon>Metazoa</taxon>
        <taxon>Chordata</taxon>
        <taxon>Craniata</taxon>
        <taxon>Vertebrata</taxon>
        <taxon>Euteleostomi</taxon>
        <taxon>Actinopterygii</taxon>
        <taxon>Neopterygii</taxon>
        <taxon>Teleostei</taxon>
        <taxon>Neoteleostei</taxon>
        <taxon>Acanthomorphata</taxon>
        <taxon>Carangaria</taxon>
        <taxon>Pleuronectiformes</taxon>
        <taxon>Pleuronectoidei</taxon>
        <taxon>Cynoglossidae</taxon>
        <taxon>Cynoglossinae</taxon>
        <taxon>Cynoglossus</taxon>
    </lineage>
</organism>